<dbReference type="InterPro" id="IPR018303">
    <property type="entry name" value="ATPase_P-typ_P_site"/>
</dbReference>
<gene>
    <name evidence="15" type="ORF">Bathy05g01430</name>
</gene>
<dbReference type="NCBIfam" id="TIGR01647">
    <property type="entry name" value="ATPase-IIIA_H"/>
    <property type="match status" value="1"/>
</dbReference>
<keyword evidence="12" id="KW-0406">Ion transport</keyword>
<reference evidence="15 16" key="1">
    <citation type="submission" date="2011-10" db="EMBL/GenBank/DDBJ databases">
        <authorList>
            <person name="Genoscope - CEA"/>
        </authorList>
    </citation>
    <scope>NUCLEOTIDE SEQUENCE [LARGE SCALE GENOMIC DNA]</scope>
    <source>
        <strain evidence="15 16">RCC 1105</strain>
    </source>
</reference>
<keyword evidence="9 12" id="KW-1133">Transmembrane helix</keyword>
<evidence type="ECO:0000256" key="5">
    <source>
        <dbReference type="ARBA" id="ARBA00022692"/>
    </source>
</evidence>
<dbReference type="InterPro" id="IPR044492">
    <property type="entry name" value="P_typ_ATPase_HD_dom"/>
</dbReference>
<keyword evidence="16" id="KW-1185">Reference proteome</keyword>
<accession>K8EEX1</accession>
<evidence type="ECO:0000256" key="11">
    <source>
        <dbReference type="ARBA" id="ARBA00048122"/>
    </source>
</evidence>
<dbReference type="SUPFAM" id="SSF81653">
    <property type="entry name" value="Calcium ATPase, transduction domain A"/>
    <property type="match status" value="1"/>
</dbReference>
<comment type="similarity">
    <text evidence="3 12">Belongs to the cation transport ATPase (P-type) (TC 3.A.3) family. Type IIIA subfamily.</text>
</comment>
<dbReference type="FunFam" id="3.40.50.1000:FF:000008">
    <property type="entry name" value="Plasma membrane ATPase"/>
    <property type="match status" value="1"/>
</dbReference>
<evidence type="ECO:0000256" key="4">
    <source>
        <dbReference type="ARBA" id="ARBA00022553"/>
    </source>
</evidence>
<dbReference type="Gene3D" id="3.40.50.1000">
    <property type="entry name" value="HAD superfamily/HAD-like"/>
    <property type="match status" value="1"/>
</dbReference>
<dbReference type="Proteomes" id="UP000198341">
    <property type="component" value="Chromosome 5"/>
</dbReference>
<feature type="region of interest" description="Disordered" evidence="13">
    <location>
        <begin position="1"/>
        <end position="59"/>
    </location>
</feature>
<feature type="transmembrane region" description="Helical" evidence="12">
    <location>
        <begin position="290"/>
        <end position="310"/>
    </location>
</feature>
<feature type="transmembrane region" description="Helical" evidence="12">
    <location>
        <begin position="805"/>
        <end position="821"/>
    </location>
</feature>
<evidence type="ECO:0000259" key="14">
    <source>
        <dbReference type="SMART" id="SM00831"/>
    </source>
</evidence>
<dbReference type="STRING" id="41875.K8EEX1"/>
<dbReference type="InterPro" id="IPR023214">
    <property type="entry name" value="HAD_sf"/>
</dbReference>
<dbReference type="Gene3D" id="3.40.1110.10">
    <property type="entry name" value="Calcium-transporting ATPase, cytoplasmic domain N"/>
    <property type="match status" value="1"/>
</dbReference>
<comment type="catalytic activity">
    <reaction evidence="11 12">
        <text>ATP + H2O + H(+)(in) = ADP + phosphate + 2 H(+)(out)</text>
        <dbReference type="Rhea" id="RHEA:20852"/>
        <dbReference type="ChEBI" id="CHEBI:15377"/>
        <dbReference type="ChEBI" id="CHEBI:15378"/>
        <dbReference type="ChEBI" id="CHEBI:30616"/>
        <dbReference type="ChEBI" id="CHEBI:43474"/>
        <dbReference type="ChEBI" id="CHEBI:456216"/>
        <dbReference type="EC" id="7.1.2.1"/>
    </reaction>
</comment>
<proteinExistence type="inferred from homology"/>
<protein>
    <recommendedName>
        <fullName evidence="12">Plasma membrane ATPase</fullName>
        <ecNumber evidence="12">7.1.2.1</ecNumber>
    </recommendedName>
</protein>
<dbReference type="PRINTS" id="PR00119">
    <property type="entry name" value="CATATPASE"/>
</dbReference>
<sequence length="930" mass="102100">MSPTKKPYNDIESGSSGDGTKPLLTAGKSGPESQYGTNKSDTGSDSGEENNNNMSSMTTNDQYYMGVDRETLFNTPEDGLTELEAERRLQLFGLNELSRKEENVWVKLALEFVQPMPLMIWAAILIESLEAYVHSSPDDVVDVLVLVVLQLLNVLVGFIEELKAGDSIAALRDSLKPEAIVKRENKIYTINATLLVPGDVIALGAGGAIPADCKLREGKPIQVDQAALTGESLPVAMFEGSEAKMGSTVTRGEIEATVTATGSQTFFGKTADLVQGVDELGHFEKVLREIMYILVALGVFICALVFIYLNMIGVDFWQTLAFNVVLLVASIPIALRVVCTTTLALGCHELAAEKAIVARLSSVEELAGMTILCSDKTGTLTLNKMMLQEYLPTFVPDVTREEVLKLAALAAKWWEPAKDALDTLVLNSVDRVELDPYEHTDYVPFDPIIKRTEATVKNETTGEKFVVTKGAPHVLLEMSVNKDKIGKEVEEKVLELAHRGIRSLAVARTKNGDITERKFEFIGILTFLDPPRPDTKHTIDCANDFGVTVKMITGDHRAIAVETCRTLGMGTNVLGAEKLPLLTAQDLEASTTLGRDYGEMCRQADGFAQVFPEHKYLIVEALRQQGYLVGMTGDGVNDAPALKRSDVGIAVQGATSAAQAAADIVLTQPGLSTIVTAIVTSRKIFQRMKNFVIYRVACTEQLLFFFFISCIFYHPNEYNADWPSYFAIPVIALVTITILNDGTIISVAYDHVDASIKPEKWDLNILYIVSSAIGMVALIGSIVLLELSLDSQSPDGLWRSMGLPVMTYGEIQTLMYLKISLSDYFSVFNSRTKGWMWSRMPSIVLVGAFILATTCSTFLAVYWPFGNGMQGIEWDLAVYCWLYVIMWAFIQDAAKVVTYKVLQSIGWVESVKVIDEKALKRGRDAVLGAL</sequence>
<feature type="transmembrane region" description="Helical" evidence="12">
    <location>
        <begin position="726"/>
        <end position="749"/>
    </location>
</feature>
<evidence type="ECO:0000256" key="7">
    <source>
        <dbReference type="ARBA" id="ARBA00022840"/>
    </source>
</evidence>
<dbReference type="Pfam" id="PF00690">
    <property type="entry name" value="Cation_ATPase_N"/>
    <property type="match status" value="1"/>
</dbReference>
<keyword evidence="8 12" id="KW-1278">Translocase</keyword>
<dbReference type="eggNOG" id="KOG0205">
    <property type="taxonomic scope" value="Eukaryota"/>
</dbReference>
<dbReference type="SUPFAM" id="SSF81665">
    <property type="entry name" value="Calcium ATPase, transmembrane domain M"/>
    <property type="match status" value="1"/>
</dbReference>
<evidence type="ECO:0000313" key="15">
    <source>
        <dbReference type="EMBL" id="CCO16672.1"/>
    </source>
</evidence>
<dbReference type="InterPro" id="IPR008250">
    <property type="entry name" value="ATPase_P-typ_transduc_dom_A_sf"/>
</dbReference>
<evidence type="ECO:0000256" key="1">
    <source>
        <dbReference type="ARBA" id="ARBA00003417"/>
    </source>
</evidence>
<keyword evidence="12" id="KW-0375">Hydrogen ion transport</keyword>
<keyword evidence="12" id="KW-0813">Transport</keyword>
<evidence type="ECO:0000256" key="13">
    <source>
        <dbReference type="SAM" id="MobiDB-lite"/>
    </source>
</evidence>
<dbReference type="EMBL" id="FO082274">
    <property type="protein sequence ID" value="CCO16672.1"/>
    <property type="molecule type" value="Genomic_DNA"/>
</dbReference>
<evidence type="ECO:0000256" key="9">
    <source>
        <dbReference type="ARBA" id="ARBA00022989"/>
    </source>
</evidence>
<keyword evidence="5 12" id="KW-0812">Transmembrane</keyword>
<feature type="compositionally biased region" description="Polar residues" evidence="13">
    <location>
        <begin position="31"/>
        <end position="41"/>
    </location>
</feature>
<dbReference type="GO" id="GO:0005524">
    <property type="term" value="F:ATP binding"/>
    <property type="evidence" value="ECO:0007669"/>
    <property type="project" value="UniProtKB-UniRule"/>
</dbReference>
<evidence type="ECO:0000256" key="3">
    <source>
        <dbReference type="ARBA" id="ARBA00008804"/>
    </source>
</evidence>
<dbReference type="Gene3D" id="2.70.150.10">
    <property type="entry name" value="Calcium-transporting ATPase, cytoplasmic transduction domain A"/>
    <property type="match status" value="1"/>
</dbReference>
<keyword evidence="4" id="KW-0597">Phosphoprotein</keyword>
<feature type="compositionally biased region" description="Low complexity" evidence="13">
    <location>
        <begin position="43"/>
        <end position="59"/>
    </location>
</feature>
<dbReference type="GO" id="GO:0008553">
    <property type="term" value="F:P-type proton-exporting transporter activity"/>
    <property type="evidence" value="ECO:0007669"/>
    <property type="project" value="UniProtKB-UniRule"/>
</dbReference>
<dbReference type="InterPro" id="IPR006534">
    <property type="entry name" value="P-type_ATPase_IIIA"/>
</dbReference>
<evidence type="ECO:0000256" key="8">
    <source>
        <dbReference type="ARBA" id="ARBA00022967"/>
    </source>
</evidence>
<dbReference type="EC" id="7.1.2.1" evidence="12"/>
<feature type="transmembrane region" description="Helical" evidence="12">
    <location>
        <begin position="871"/>
        <end position="890"/>
    </location>
</feature>
<dbReference type="Pfam" id="PF00702">
    <property type="entry name" value="Hydrolase"/>
    <property type="match status" value="1"/>
</dbReference>
<organism evidence="15 16">
    <name type="scientific">Bathycoccus prasinos</name>
    <dbReference type="NCBI Taxonomy" id="41875"/>
    <lineage>
        <taxon>Eukaryota</taxon>
        <taxon>Viridiplantae</taxon>
        <taxon>Chlorophyta</taxon>
        <taxon>Mamiellophyceae</taxon>
        <taxon>Mamiellales</taxon>
        <taxon>Bathycoccaceae</taxon>
        <taxon>Bathycoccus</taxon>
    </lineage>
</organism>
<dbReference type="PROSITE" id="PS00154">
    <property type="entry name" value="ATPASE_E1_E2"/>
    <property type="match status" value="1"/>
</dbReference>
<feature type="transmembrane region" description="Helical" evidence="12">
    <location>
        <begin position="761"/>
        <end position="785"/>
    </location>
</feature>
<dbReference type="AlphaFoldDB" id="K8EEX1"/>
<dbReference type="SFLD" id="SFLDF00027">
    <property type="entry name" value="p-type_atpase"/>
    <property type="match status" value="1"/>
</dbReference>
<keyword evidence="10 12" id="KW-0472">Membrane</keyword>
<dbReference type="PANTHER" id="PTHR42861">
    <property type="entry name" value="CALCIUM-TRANSPORTING ATPASE"/>
    <property type="match status" value="1"/>
</dbReference>
<dbReference type="GO" id="GO:0005886">
    <property type="term" value="C:plasma membrane"/>
    <property type="evidence" value="ECO:0007669"/>
    <property type="project" value="UniProtKB-SubCell"/>
</dbReference>
<dbReference type="GO" id="GO:0016887">
    <property type="term" value="F:ATP hydrolysis activity"/>
    <property type="evidence" value="ECO:0007669"/>
    <property type="project" value="InterPro"/>
</dbReference>
<dbReference type="Pfam" id="PF00122">
    <property type="entry name" value="E1-E2_ATPase"/>
    <property type="match status" value="1"/>
</dbReference>
<evidence type="ECO:0000256" key="6">
    <source>
        <dbReference type="ARBA" id="ARBA00022741"/>
    </source>
</evidence>
<feature type="transmembrane region" description="Helical" evidence="12">
    <location>
        <begin position="842"/>
        <end position="865"/>
    </location>
</feature>
<evidence type="ECO:0000256" key="12">
    <source>
        <dbReference type="RuleBase" id="RU362083"/>
    </source>
</evidence>
<feature type="transmembrane region" description="Helical" evidence="12">
    <location>
        <begin position="692"/>
        <end position="714"/>
    </location>
</feature>
<dbReference type="InterPro" id="IPR023299">
    <property type="entry name" value="ATPase_P-typ_cyto_dom_N"/>
</dbReference>
<feature type="domain" description="Cation-transporting P-type ATPase N-terminal" evidence="14">
    <location>
        <begin position="63"/>
        <end position="132"/>
    </location>
</feature>
<dbReference type="InterPro" id="IPR001757">
    <property type="entry name" value="P_typ_ATPase"/>
</dbReference>
<dbReference type="RefSeq" id="XP_007513114.1">
    <property type="nucleotide sequence ID" value="XM_007513052.1"/>
</dbReference>
<dbReference type="GeneID" id="19015646"/>
<dbReference type="FunFam" id="2.70.150.10:FF:000042">
    <property type="entry name" value="Plasma membrane ATPase"/>
    <property type="match status" value="1"/>
</dbReference>
<dbReference type="FunFam" id="3.40.1110.10:FF:000005">
    <property type="entry name" value="Plasma membrane ATPase"/>
    <property type="match status" value="1"/>
</dbReference>
<dbReference type="SFLD" id="SFLDG00002">
    <property type="entry name" value="C1.7:_P-type_atpase_like"/>
    <property type="match status" value="1"/>
</dbReference>
<dbReference type="InterPro" id="IPR023298">
    <property type="entry name" value="ATPase_P-typ_TM_dom_sf"/>
</dbReference>
<keyword evidence="6 12" id="KW-0547">Nucleotide-binding</keyword>
<dbReference type="SMART" id="SM00831">
    <property type="entry name" value="Cation_ATPase_N"/>
    <property type="match status" value="1"/>
</dbReference>
<dbReference type="OrthoDB" id="116380at2759"/>
<dbReference type="Gene3D" id="1.20.1110.10">
    <property type="entry name" value="Calcium-transporting ATPase, transmembrane domain"/>
    <property type="match status" value="1"/>
</dbReference>
<feature type="transmembrane region" description="Helical" evidence="12">
    <location>
        <begin position="108"/>
        <end position="128"/>
    </location>
</feature>
<name>K8EEX1_9CHLO</name>
<dbReference type="SUPFAM" id="SSF56784">
    <property type="entry name" value="HAD-like"/>
    <property type="match status" value="1"/>
</dbReference>
<evidence type="ECO:0000256" key="10">
    <source>
        <dbReference type="ARBA" id="ARBA00023136"/>
    </source>
</evidence>
<dbReference type="GO" id="GO:0120029">
    <property type="term" value="P:proton export across plasma membrane"/>
    <property type="evidence" value="ECO:0007669"/>
    <property type="project" value="UniProtKB-UniRule"/>
</dbReference>
<evidence type="ECO:0000256" key="2">
    <source>
        <dbReference type="ARBA" id="ARBA00004141"/>
    </source>
</evidence>
<dbReference type="SFLD" id="SFLDS00003">
    <property type="entry name" value="Haloacid_Dehalogenase"/>
    <property type="match status" value="1"/>
</dbReference>
<feature type="transmembrane region" description="Helical" evidence="12">
    <location>
        <begin position="140"/>
        <end position="159"/>
    </location>
</feature>
<dbReference type="InterPro" id="IPR036412">
    <property type="entry name" value="HAD-like_sf"/>
</dbReference>
<dbReference type="InterPro" id="IPR059000">
    <property type="entry name" value="ATPase_P-type_domA"/>
</dbReference>
<dbReference type="KEGG" id="bpg:Bathy05g01430"/>
<comment type="function">
    <text evidence="1">The plasma membrane ATPase of plants and fungi is a hydrogen ion pump. The proton gradient it generates drives the active transport of nutrients by H(+)-symport. The resulting external acidification and/or internal alkinization may mediate growth responses.</text>
</comment>
<dbReference type="NCBIfam" id="TIGR01494">
    <property type="entry name" value="ATPase_P-type"/>
    <property type="match status" value="2"/>
</dbReference>
<keyword evidence="12" id="KW-0460">Magnesium</keyword>
<feature type="transmembrane region" description="Helical" evidence="12">
    <location>
        <begin position="316"/>
        <end position="335"/>
    </location>
</feature>
<dbReference type="InterPro" id="IPR004014">
    <property type="entry name" value="ATPase_P-typ_cation-transptr_N"/>
</dbReference>
<comment type="subcellular location">
    <subcellularLocation>
        <location evidence="12">Cell membrane</location>
        <topology evidence="12">Multi-pass membrane protein</topology>
    </subcellularLocation>
    <subcellularLocation>
        <location evidence="2">Membrane</location>
        <topology evidence="2">Multi-pass membrane protein</topology>
    </subcellularLocation>
</comment>
<dbReference type="PRINTS" id="PR00120">
    <property type="entry name" value="HATPASE"/>
</dbReference>
<keyword evidence="7 12" id="KW-0067">ATP-binding</keyword>
<evidence type="ECO:0000313" key="16">
    <source>
        <dbReference type="Proteomes" id="UP000198341"/>
    </source>
</evidence>
<dbReference type="CDD" id="cd02076">
    <property type="entry name" value="P-type_ATPase_H"/>
    <property type="match status" value="1"/>
</dbReference>